<evidence type="ECO:0000256" key="1">
    <source>
        <dbReference type="ARBA" id="ARBA00004477"/>
    </source>
</evidence>
<dbReference type="GO" id="GO:0140042">
    <property type="term" value="P:lipid droplet formation"/>
    <property type="evidence" value="ECO:0007669"/>
    <property type="project" value="UniProtKB-ARBA"/>
</dbReference>
<comment type="caution">
    <text evidence="9">The sequence shown here is derived from an EMBL/GenBank/DDBJ whole genome shotgun (WGS) entry which is preliminary data.</text>
</comment>
<keyword evidence="10" id="KW-1185">Reference proteome</keyword>
<feature type="region of interest" description="Disordered" evidence="7">
    <location>
        <begin position="687"/>
        <end position="887"/>
    </location>
</feature>
<gene>
    <name evidence="9" type="ORF">SEMRO_562_G167140.1</name>
</gene>
<evidence type="ECO:0000313" key="9">
    <source>
        <dbReference type="EMBL" id="CAB9512943.1"/>
    </source>
</evidence>
<evidence type="ECO:0000256" key="5">
    <source>
        <dbReference type="ARBA" id="ARBA00023098"/>
    </source>
</evidence>
<evidence type="ECO:0000256" key="8">
    <source>
        <dbReference type="SAM" id="Phobius"/>
    </source>
</evidence>
<sequence length="948" mass="104698">MHGIESINPQVPTDMRESHNSNHVRHDTTNRGVSEEDEFFQHAMMASMALARRAGGGLQPIHHHQWNDQQYYYYHYYPDDETKFIGIIPWTFRIIKLCAFGLLLLFSSATCYGVFYWAVMPGNYASRPLFFDYTGTAPYPHLNVTFSTTPSSTKQEQQHTTLQTSCSPPSVVDADSCSTATASTTTIYYSYAPWATVDLFVREQAVVWGVETLHEEALPPPETTHRILQPGQPYYVELHLTLPETQLNRNVGMFGVGVDLLSDDTNGTTLRLASSVRPARLPHESGWVAVARKLVWLLPIIFGGVPESRSIVIPSFRHIVESQNYPLRHVVVRLVSQPQASKPYSVATTTTTTINDQSATPTTRPIEVIRGEVRIGKELNAFQEVLKEWFYTWYFVGTMMFFSLHTAIYGLVQYYWNQAEEDYGCYDGDDQPYYDPSLDDDFNNEDNNHRDDDFDSIHERDDNGSDMDSGSIDHAEGGRSEQNDNGPPGWGDEDDNSDDWEECPPENATAQSPPVDVTINARDIPRDPPSTRRRQRRTAASNRGQRQPDRSSTMPPRGNIGTIPNDTATHPRQSSFDNSNLQPNQPPTRRERKQSARGDQQSTTHPMPPETLVAPSDFSIPQSALQHPPPRNGETVIGRNERNRNLGTWVDSALEAANVQGMPPAITREEPNEDAEVFFDCWEEEDVPIDEGGESGSNEGCEEEHLPIDDDCESSSDASVSASLSASFDHNGCTPTVEQVETPSEPCRIVPPTGTRTASYSTVVPVVAPPVHSDSPGERSTIRQPSCETSSAAELQKGGEDACAWRGAQARSDSRGPSPDACPAGVPQSQQDACLPEKSAPTHTSLGGVPLDKVPTTAESTKDTNNNQQLPGEVSSSAVTVAKDDASIPKEAEVDVCAQQDSNRGDGKQQSVVKPEQVEGTLCDAVFRVPEAQILDSFLADLISPFVR</sequence>
<evidence type="ECO:0000256" key="7">
    <source>
        <dbReference type="SAM" id="MobiDB-lite"/>
    </source>
</evidence>
<evidence type="ECO:0000313" key="10">
    <source>
        <dbReference type="Proteomes" id="UP001153069"/>
    </source>
</evidence>
<dbReference type="GO" id="GO:0005789">
    <property type="term" value="C:endoplasmic reticulum membrane"/>
    <property type="evidence" value="ECO:0007669"/>
    <property type="project" value="UniProtKB-SubCell"/>
</dbReference>
<evidence type="ECO:0000256" key="2">
    <source>
        <dbReference type="ARBA" id="ARBA00022692"/>
    </source>
</evidence>
<keyword evidence="2 8" id="KW-0812">Transmembrane</keyword>
<evidence type="ECO:0000256" key="3">
    <source>
        <dbReference type="ARBA" id="ARBA00022824"/>
    </source>
</evidence>
<organism evidence="9 10">
    <name type="scientific">Seminavis robusta</name>
    <dbReference type="NCBI Taxonomy" id="568900"/>
    <lineage>
        <taxon>Eukaryota</taxon>
        <taxon>Sar</taxon>
        <taxon>Stramenopiles</taxon>
        <taxon>Ochrophyta</taxon>
        <taxon>Bacillariophyta</taxon>
        <taxon>Bacillariophyceae</taxon>
        <taxon>Bacillariophycidae</taxon>
        <taxon>Naviculales</taxon>
        <taxon>Naviculaceae</taxon>
        <taxon>Seminavis</taxon>
    </lineage>
</organism>
<dbReference type="GO" id="GO:0006629">
    <property type="term" value="P:lipid metabolic process"/>
    <property type="evidence" value="ECO:0007669"/>
    <property type="project" value="UniProtKB-KW"/>
</dbReference>
<dbReference type="Proteomes" id="UP001153069">
    <property type="component" value="Unassembled WGS sequence"/>
</dbReference>
<feature type="compositionally biased region" description="Acidic residues" evidence="7">
    <location>
        <begin position="427"/>
        <end position="444"/>
    </location>
</feature>
<dbReference type="PANTHER" id="PTHR21212">
    <property type="entry name" value="BERNARDINELLI-SEIP CONGENITAL LIPODYSTROPHY 2 HOMOLOG BSCL2 PROTEIN"/>
    <property type="match status" value="1"/>
</dbReference>
<evidence type="ECO:0000256" key="6">
    <source>
        <dbReference type="ARBA" id="ARBA00023136"/>
    </source>
</evidence>
<feature type="compositionally biased region" description="Acidic residues" evidence="7">
    <location>
        <begin position="491"/>
        <end position="504"/>
    </location>
</feature>
<protein>
    <submittedName>
        <fullName evidence="9">Adipose-regulatory protein (Seipin)</fullName>
    </submittedName>
</protein>
<comment type="subcellular location">
    <subcellularLocation>
        <location evidence="1">Endoplasmic reticulum membrane</location>
        <topology evidence="1">Multi-pass membrane protein</topology>
    </subcellularLocation>
</comment>
<feature type="compositionally biased region" description="Polar residues" evidence="7">
    <location>
        <begin position="857"/>
        <end position="879"/>
    </location>
</feature>
<evidence type="ECO:0000256" key="4">
    <source>
        <dbReference type="ARBA" id="ARBA00022989"/>
    </source>
</evidence>
<feature type="region of interest" description="Disordered" evidence="7">
    <location>
        <begin position="1"/>
        <end position="31"/>
    </location>
</feature>
<proteinExistence type="predicted"/>
<keyword evidence="3" id="KW-0256">Endoplasmic reticulum</keyword>
<feature type="region of interest" description="Disordered" evidence="7">
    <location>
        <begin position="427"/>
        <end position="643"/>
    </location>
</feature>
<feature type="compositionally biased region" description="Low complexity" evidence="7">
    <location>
        <begin position="715"/>
        <end position="729"/>
    </location>
</feature>
<keyword evidence="6 8" id="KW-0472">Membrane</keyword>
<name>A0A9N8E1V3_9STRA</name>
<dbReference type="AlphaFoldDB" id="A0A9N8E1V3"/>
<dbReference type="OrthoDB" id="3990054at2759"/>
<feature type="compositionally biased region" description="Polar residues" evidence="7">
    <location>
        <begin position="562"/>
        <end position="583"/>
    </location>
</feature>
<keyword evidence="4 8" id="KW-1133">Transmembrane helix</keyword>
<accession>A0A9N8E1V3</accession>
<feature type="compositionally biased region" description="Polar residues" evidence="7">
    <location>
        <begin position="733"/>
        <end position="742"/>
    </location>
</feature>
<feature type="compositionally biased region" description="Basic and acidic residues" evidence="7">
    <location>
        <begin position="14"/>
        <end position="29"/>
    </location>
</feature>
<feature type="compositionally biased region" description="Basic and acidic residues" evidence="7">
    <location>
        <begin position="446"/>
        <end position="463"/>
    </location>
</feature>
<dbReference type="InterPro" id="IPR009617">
    <property type="entry name" value="Seipin"/>
</dbReference>
<dbReference type="EMBL" id="CAICTM010000561">
    <property type="protein sequence ID" value="CAB9512943.1"/>
    <property type="molecule type" value="Genomic_DNA"/>
</dbReference>
<reference evidence="9" key="1">
    <citation type="submission" date="2020-06" db="EMBL/GenBank/DDBJ databases">
        <authorList>
            <consortium name="Plant Systems Biology data submission"/>
        </authorList>
    </citation>
    <scope>NUCLEOTIDE SEQUENCE</scope>
    <source>
        <strain evidence="9">D6</strain>
    </source>
</reference>
<feature type="transmembrane region" description="Helical" evidence="8">
    <location>
        <begin position="97"/>
        <end position="119"/>
    </location>
</feature>
<dbReference type="PANTHER" id="PTHR21212:SF0">
    <property type="entry name" value="SEIPIN"/>
    <property type="match status" value="1"/>
</dbReference>
<feature type="compositionally biased region" description="Basic and acidic residues" evidence="7">
    <location>
        <begin position="471"/>
        <end position="482"/>
    </location>
</feature>
<dbReference type="CDD" id="cd23995">
    <property type="entry name" value="Seipin_BSCL2_like"/>
    <property type="match status" value="1"/>
</dbReference>
<feature type="compositionally biased region" description="Polar residues" evidence="7">
    <location>
        <begin position="782"/>
        <end position="793"/>
    </location>
</feature>
<keyword evidence="5" id="KW-0443">Lipid metabolism</keyword>
<dbReference type="Pfam" id="PF06775">
    <property type="entry name" value="Seipin"/>
    <property type="match status" value="1"/>
</dbReference>